<dbReference type="InterPro" id="IPR039163">
    <property type="entry name" value="EMC7"/>
</dbReference>
<comment type="subcellular location">
    <subcellularLocation>
        <location evidence="1">Membrane</location>
        <topology evidence="1">Single-pass membrane protein</topology>
    </subcellularLocation>
</comment>
<dbReference type="PANTHER" id="PTHR13605:SF4">
    <property type="entry name" value="ER MEMBRANE PROTEIN COMPLEX SUBUNIT 7"/>
    <property type="match status" value="1"/>
</dbReference>
<name>A0A232M4H7_9EURO</name>
<evidence type="ECO:0000256" key="3">
    <source>
        <dbReference type="ARBA" id="ARBA00022729"/>
    </source>
</evidence>
<dbReference type="AlphaFoldDB" id="A0A232M4H7"/>
<dbReference type="PANTHER" id="PTHR13605">
    <property type="entry name" value="ER MEMBRANE PROTEIN COMPLEX SUBUNIT 7"/>
    <property type="match status" value="1"/>
</dbReference>
<dbReference type="GO" id="GO:0072546">
    <property type="term" value="C:EMC complex"/>
    <property type="evidence" value="ECO:0007669"/>
    <property type="project" value="TreeGrafter"/>
</dbReference>
<keyword evidence="4 7" id="KW-1133">Transmembrane helix</keyword>
<dbReference type="OrthoDB" id="27095at2759"/>
<protein>
    <recommendedName>
        <fullName evidence="9">ER membrane protein complex subunit 7 beta-sandwich domain-containing protein</fullName>
    </recommendedName>
</protein>
<dbReference type="EMBL" id="NPHW01002528">
    <property type="protein sequence ID" value="OXV11276.1"/>
    <property type="molecule type" value="Genomic_DNA"/>
</dbReference>
<keyword evidence="11" id="KW-1185">Reference proteome</keyword>
<dbReference type="Proteomes" id="UP000243515">
    <property type="component" value="Unassembled WGS sequence"/>
</dbReference>
<evidence type="ECO:0000256" key="2">
    <source>
        <dbReference type="ARBA" id="ARBA00022692"/>
    </source>
</evidence>
<reference evidence="10 11" key="1">
    <citation type="journal article" date="2015" name="Environ. Microbiol.">
        <title>Metagenome sequence of Elaphomyces granulatus from sporocarp tissue reveals Ascomycota ectomycorrhizal fingerprints of genome expansion and a Proteobacteria-rich microbiome.</title>
        <authorList>
            <person name="Quandt C.A."/>
            <person name="Kohler A."/>
            <person name="Hesse C.N."/>
            <person name="Sharpton T.J."/>
            <person name="Martin F."/>
            <person name="Spatafora J.W."/>
        </authorList>
    </citation>
    <scope>NUCLEOTIDE SEQUENCE [LARGE SCALE GENOMIC DNA]</scope>
    <source>
        <strain evidence="10 11">OSC145934</strain>
    </source>
</reference>
<evidence type="ECO:0000256" key="6">
    <source>
        <dbReference type="SAM" id="MobiDB-lite"/>
    </source>
</evidence>
<feature type="signal peptide" evidence="8">
    <location>
        <begin position="1"/>
        <end position="28"/>
    </location>
</feature>
<sequence length="282" mass="30191">MYISLSSSFFSFFSLLLLTLLKLSPVSASSITITIPPSNILPNPHALLPPSTHATLTTLPPPKSVSSSPKNEGTQNVQRESHILAAPMTRSSTFVFEDLRLPGVDASASYLLDIRSREFIFAPYRVDVAADGTVLGIWEAFRGNPWDNRGPEKFVTQAGVSSDVVIEAKVVGRRGFYEERSKFSPLSLFMNPMILLAIVASVLLFGMPKLLENMDPEMRAEFEKQSRSGPLSNAGRSALAGGGPDLAGWMAGASSNLNVGADSASKGTTTGRETGGSGRRRG</sequence>
<gene>
    <name evidence="10" type="ORF">Egran_00963</name>
</gene>
<organism evidence="10 11">
    <name type="scientific">Elaphomyces granulatus</name>
    <dbReference type="NCBI Taxonomy" id="519963"/>
    <lineage>
        <taxon>Eukaryota</taxon>
        <taxon>Fungi</taxon>
        <taxon>Dikarya</taxon>
        <taxon>Ascomycota</taxon>
        <taxon>Pezizomycotina</taxon>
        <taxon>Eurotiomycetes</taxon>
        <taxon>Eurotiomycetidae</taxon>
        <taxon>Eurotiales</taxon>
        <taxon>Elaphomycetaceae</taxon>
        <taxon>Elaphomyces</taxon>
    </lineage>
</organism>
<feature type="compositionally biased region" description="Gly residues" evidence="6">
    <location>
        <begin position="273"/>
        <end position="282"/>
    </location>
</feature>
<comment type="caution">
    <text evidence="10">The sequence shown here is derived from an EMBL/GenBank/DDBJ whole genome shotgun (WGS) entry which is preliminary data.</text>
</comment>
<feature type="chain" id="PRO_5013076506" description="ER membrane protein complex subunit 7 beta-sandwich domain-containing protein" evidence="8">
    <location>
        <begin position="29"/>
        <end position="282"/>
    </location>
</feature>
<evidence type="ECO:0000256" key="7">
    <source>
        <dbReference type="SAM" id="Phobius"/>
    </source>
</evidence>
<evidence type="ECO:0000259" key="9">
    <source>
        <dbReference type="Pfam" id="PF09430"/>
    </source>
</evidence>
<dbReference type="Pfam" id="PF09430">
    <property type="entry name" value="EMC7_beta-sandw"/>
    <property type="match status" value="1"/>
</dbReference>
<feature type="domain" description="ER membrane protein complex subunit 7 beta-sandwich" evidence="9">
    <location>
        <begin position="76"/>
        <end position="196"/>
    </location>
</feature>
<proteinExistence type="predicted"/>
<feature type="region of interest" description="Disordered" evidence="6">
    <location>
        <begin position="259"/>
        <end position="282"/>
    </location>
</feature>
<evidence type="ECO:0000256" key="4">
    <source>
        <dbReference type="ARBA" id="ARBA00022989"/>
    </source>
</evidence>
<accession>A0A232M4H7</accession>
<dbReference type="InterPro" id="IPR019008">
    <property type="entry name" value="Beta_sandwich_EMC7"/>
</dbReference>
<keyword evidence="3 8" id="KW-0732">Signal</keyword>
<evidence type="ECO:0000313" key="10">
    <source>
        <dbReference type="EMBL" id="OXV11276.1"/>
    </source>
</evidence>
<feature type="transmembrane region" description="Helical" evidence="7">
    <location>
        <begin position="189"/>
        <end position="211"/>
    </location>
</feature>
<evidence type="ECO:0000256" key="5">
    <source>
        <dbReference type="ARBA" id="ARBA00023136"/>
    </source>
</evidence>
<keyword evidence="5 7" id="KW-0472">Membrane</keyword>
<evidence type="ECO:0000256" key="8">
    <source>
        <dbReference type="SAM" id="SignalP"/>
    </source>
</evidence>
<keyword evidence="2 7" id="KW-0812">Transmembrane</keyword>
<evidence type="ECO:0000256" key="1">
    <source>
        <dbReference type="ARBA" id="ARBA00004167"/>
    </source>
</evidence>
<evidence type="ECO:0000313" key="11">
    <source>
        <dbReference type="Proteomes" id="UP000243515"/>
    </source>
</evidence>